<dbReference type="Proteomes" id="UP000190667">
    <property type="component" value="Unassembled WGS sequence"/>
</dbReference>
<evidence type="ECO:0000313" key="3">
    <source>
        <dbReference type="Proteomes" id="UP000190667"/>
    </source>
</evidence>
<dbReference type="EMBL" id="MRUL01000002">
    <property type="protein sequence ID" value="OON41064.1"/>
    <property type="molecule type" value="Genomic_DNA"/>
</dbReference>
<accession>A0A1S8YPS9</accession>
<reference evidence="2 3" key="1">
    <citation type="submission" date="2016-12" db="EMBL/GenBank/DDBJ databases">
        <title>Izhakiella australiana sp. nov. of genus Izhakiella isolated from Australian desert.</title>
        <authorList>
            <person name="Ji M."/>
        </authorList>
    </citation>
    <scope>NUCLEOTIDE SEQUENCE [LARGE SCALE GENOMIC DNA]</scope>
    <source>
        <strain evidence="2 3">D4N98</strain>
    </source>
</reference>
<gene>
    <name evidence="2" type="ORF">BTJ39_03595</name>
</gene>
<comment type="caution">
    <text evidence="2">The sequence shown here is derived from an EMBL/GenBank/DDBJ whole genome shotgun (WGS) entry which is preliminary data.</text>
</comment>
<keyword evidence="3" id="KW-1185">Reference proteome</keyword>
<evidence type="ECO:0000256" key="1">
    <source>
        <dbReference type="SAM" id="MobiDB-lite"/>
    </source>
</evidence>
<name>A0A1S8YPS9_9GAMM</name>
<dbReference type="STRING" id="1926881.BTJ39_03595"/>
<organism evidence="2 3">
    <name type="scientific">Izhakiella australiensis</name>
    <dbReference type="NCBI Taxonomy" id="1926881"/>
    <lineage>
        <taxon>Bacteria</taxon>
        <taxon>Pseudomonadati</taxon>
        <taxon>Pseudomonadota</taxon>
        <taxon>Gammaproteobacteria</taxon>
        <taxon>Enterobacterales</taxon>
        <taxon>Erwiniaceae</taxon>
        <taxon>Izhakiella</taxon>
    </lineage>
</organism>
<dbReference type="AlphaFoldDB" id="A0A1S8YPS9"/>
<sequence length="352" mass="37924">MQNGIIALTCGQKISTNNSGDEKLSLDQRIARAKKKHREEDSDVAVMIAPLSEHQPAYPALTFSVQSSAESKILAQNNHQDAAGKPNTDGKKEALRYPIDRDQPASPHAVKGQRVAELHSQSTVTNIRSEALLATVSENIASNSDTQKMPSSSALKALGADAVAGDHDTVAAANYATSTVRDASTIAAAGQHNAALVQDATREMIEGDRNEPHSMNIHASDPTLPQVAVTSQKNRPDAQSMMRGPANETAGQIRLAALENISPVEKQSGSEVLWRFKLNNSHLEHSARVVITHASHGNNAVYSVMPSSNDVRQMLELHRPQEGVVITPAKMASEQQHQGRSRGDYFADEEDS</sequence>
<proteinExistence type="predicted"/>
<protein>
    <submittedName>
        <fullName evidence="2">Uncharacterized protein</fullName>
    </submittedName>
</protein>
<evidence type="ECO:0000313" key="2">
    <source>
        <dbReference type="EMBL" id="OON41064.1"/>
    </source>
</evidence>
<feature type="region of interest" description="Disordered" evidence="1">
    <location>
        <begin position="330"/>
        <end position="352"/>
    </location>
</feature>
<dbReference type="RefSeq" id="WP_078001308.1">
    <property type="nucleotide sequence ID" value="NZ_MRUL01000002.1"/>
</dbReference>